<proteinExistence type="predicted"/>
<organism evidence="1 2">
    <name type="scientific">Deferribacter desulfuricans (strain DSM 14783 / JCM 11476 / NBRC 101012 / SSM1)</name>
    <dbReference type="NCBI Taxonomy" id="639282"/>
    <lineage>
        <taxon>Bacteria</taxon>
        <taxon>Pseudomonadati</taxon>
        <taxon>Deferribacterota</taxon>
        <taxon>Deferribacteres</taxon>
        <taxon>Deferribacterales</taxon>
        <taxon>Deferribacteraceae</taxon>
        <taxon>Deferribacter</taxon>
    </lineage>
</organism>
<dbReference type="AlphaFoldDB" id="D3PCL1"/>
<sequence length="143" mass="15992">MKKLVRSSKLNNKGIALLTTLILSLVALGFVAAIMYMLNSSTNISGTHKRYQNALMAARGASEYIMDKLVSGDEKSLCNNQLCTDNTTIDLNSLFSEYDVEATVLNRYEDTVNDIIVYSIRVNAINKNNPKEKSIIEFVYKVE</sequence>
<dbReference type="RefSeq" id="WP_013007582.1">
    <property type="nucleotide sequence ID" value="NC_013939.1"/>
</dbReference>
<dbReference type="KEGG" id="ddf:DEFDS_0858"/>
<dbReference type="OrthoDB" id="15432at2"/>
<evidence type="ECO:0000313" key="1">
    <source>
        <dbReference type="EMBL" id="BAI80334.1"/>
    </source>
</evidence>
<keyword evidence="2" id="KW-1185">Reference proteome</keyword>
<dbReference type="EMBL" id="AP011529">
    <property type="protein sequence ID" value="BAI80334.1"/>
    <property type="molecule type" value="Genomic_DNA"/>
</dbReference>
<name>D3PCL1_DEFDS</name>
<gene>
    <name evidence="1" type="ordered locus">DEFDS_0858</name>
</gene>
<evidence type="ECO:0008006" key="3">
    <source>
        <dbReference type="Google" id="ProtNLM"/>
    </source>
</evidence>
<evidence type="ECO:0000313" key="2">
    <source>
        <dbReference type="Proteomes" id="UP000001520"/>
    </source>
</evidence>
<dbReference type="Proteomes" id="UP000001520">
    <property type="component" value="Chromosome"/>
</dbReference>
<dbReference type="HOGENOM" id="CLU_1802950_0_0_0"/>
<accession>D3PCL1</accession>
<reference evidence="1 2" key="1">
    <citation type="journal article" date="2010" name="DNA Res.">
        <title>Bacterial lifestyle in a deep-sea hydrothermal vent chimney revealed by the genome sequence of the thermophilic bacterium Deferribacter desulfuricans SSM1.</title>
        <authorList>
            <person name="Takaki Y."/>
            <person name="Shimamura S."/>
            <person name="Nakagawa S."/>
            <person name="Fukuhara Y."/>
            <person name="Horikawa H."/>
            <person name="Ankai A."/>
            <person name="Harada T."/>
            <person name="Hosoyama A."/>
            <person name="Oguchi A."/>
            <person name="Fukui S."/>
            <person name="Fujita N."/>
            <person name="Takami H."/>
            <person name="Takai K."/>
        </authorList>
    </citation>
    <scope>NUCLEOTIDE SEQUENCE [LARGE SCALE GENOMIC DNA]</scope>
    <source>
        <strain evidence="2">DSM 14783 / JCM 11476 / NBRC 101012 / SSM1</strain>
    </source>
</reference>
<dbReference type="STRING" id="639282.DEFDS_0858"/>
<protein>
    <recommendedName>
        <fullName evidence="3">Type IV pilus assembly protein PilX</fullName>
    </recommendedName>
</protein>
<dbReference type="eggNOG" id="ENOG5031B0C">
    <property type="taxonomic scope" value="Bacteria"/>
</dbReference>